<protein>
    <submittedName>
        <fullName evidence="2">Uncharacterized protein</fullName>
    </submittedName>
</protein>
<dbReference type="KEGG" id="eno:ECENHK_13180"/>
<keyword evidence="1" id="KW-1133">Transmembrane helix</keyword>
<keyword evidence="1" id="KW-0472">Membrane</keyword>
<keyword evidence="1" id="KW-0812">Transmembrane</keyword>
<comment type="caution">
    <text evidence="2">The sequence shown here is derived from an EMBL/GenBank/DDBJ whole genome shotgun (WGS) entry which is preliminary data.</text>
</comment>
<accession>A0A2J0PF21</accession>
<evidence type="ECO:0000256" key="1">
    <source>
        <dbReference type="SAM" id="Phobius"/>
    </source>
</evidence>
<dbReference type="OrthoDB" id="6613995at2"/>
<evidence type="ECO:0000313" key="2">
    <source>
        <dbReference type="EMBL" id="PJD69665.1"/>
    </source>
</evidence>
<evidence type="ECO:0000313" key="3">
    <source>
        <dbReference type="Proteomes" id="UP000230495"/>
    </source>
</evidence>
<feature type="transmembrane region" description="Helical" evidence="1">
    <location>
        <begin position="6"/>
        <end position="25"/>
    </location>
</feature>
<dbReference type="Proteomes" id="UP000230495">
    <property type="component" value="Unassembled WGS sequence"/>
</dbReference>
<organism evidence="2">
    <name type="scientific">Enterobacter kobei</name>
    <dbReference type="NCBI Taxonomy" id="208224"/>
    <lineage>
        <taxon>Bacteria</taxon>
        <taxon>Pseudomonadati</taxon>
        <taxon>Pseudomonadota</taxon>
        <taxon>Gammaproteobacteria</taxon>
        <taxon>Enterobacterales</taxon>
        <taxon>Enterobacteriaceae</taxon>
        <taxon>Enterobacter</taxon>
        <taxon>Enterobacter cloacae complex</taxon>
    </lineage>
</organism>
<dbReference type="RefSeq" id="WP_014884228.1">
    <property type="nucleotide sequence ID" value="NC_018405.1"/>
</dbReference>
<dbReference type="AlphaFoldDB" id="A0A2J0PF21"/>
<proteinExistence type="predicted"/>
<dbReference type="EMBL" id="NEEU01000018">
    <property type="protein sequence ID" value="PJD69665.1"/>
    <property type="molecule type" value="Genomic_DNA"/>
</dbReference>
<gene>
    <name evidence="2" type="ORF">B9Q37_21610</name>
</gene>
<name>A0A2J0PF21_9ENTR</name>
<reference evidence="2 3" key="1">
    <citation type="journal article" date="2017" name="J. Antimicrob. Chemother.">
        <title>Characterization of the population structure, drug resistance mechanisms and plasmids of the community-associated Enterobacter cloacae complex in China.</title>
        <authorList>
            <person name="Zhou K."/>
            <person name="Yu W."/>
            <person name="Cao X."/>
            <person name="Shen P."/>
            <person name="Lu H."/>
            <person name="Luo Q."/>
            <person name="Rossen J.W.A."/>
            <person name="Xiao Y."/>
        </authorList>
    </citation>
    <scope>NUCLEOTIDE SEQUENCE [LARGE SCALE GENOMIC DNA]</scope>
    <source>
        <strain evidence="2">ECC1097</strain>
    </source>
</reference>
<feature type="transmembrane region" description="Helical" evidence="1">
    <location>
        <begin position="118"/>
        <end position="137"/>
    </location>
</feature>
<sequence length="138" mass="16729">MVNIENLLLFLIVVLLLIVIIMDLLSSRYFKKHEADYNQLLSDYRRKGYDLDLVTDYASFFGSLANYQKIIWFVRLYKGIEMKFTRERLVQEEAYKYVQSLPEERIGWILKLHRRYKLQALIFTLWLIVGLYFITFIK</sequence>